<dbReference type="Gene3D" id="3.40.50.1240">
    <property type="entry name" value="Phosphoglycerate mutase-like"/>
    <property type="match status" value="1"/>
</dbReference>
<dbReference type="SUPFAM" id="SSF53254">
    <property type="entry name" value="Phosphoglycerate mutase-like"/>
    <property type="match status" value="1"/>
</dbReference>
<dbReference type="InterPro" id="IPR029033">
    <property type="entry name" value="His_PPase_superfam"/>
</dbReference>
<comment type="catalytic activity">
    <reaction evidence="1">
        <text>a phosphate monoester + H2O = an alcohol + phosphate</text>
        <dbReference type="Rhea" id="RHEA:15017"/>
        <dbReference type="ChEBI" id="CHEBI:15377"/>
        <dbReference type="ChEBI" id="CHEBI:30879"/>
        <dbReference type="ChEBI" id="CHEBI:43474"/>
        <dbReference type="ChEBI" id="CHEBI:67140"/>
        <dbReference type="EC" id="3.1.3.2"/>
    </reaction>
</comment>
<dbReference type="AlphaFoldDB" id="A0A9J7ESR7"/>
<feature type="signal peptide" evidence="8">
    <location>
        <begin position="1"/>
        <end position="19"/>
    </location>
</feature>
<evidence type="ECO:0000256" key="4">
    <source>
        <dbReference type="ARBA" id="ARBA00022729"/>
    </source>
</evidence>
<gene>
    <name evidence="10" type="primary">LOC111362189</name>
</gene>
<dbReference type="PANTHER" id="PTHR11567">
    <property type="entry name" value="ACID PHOSPHATASE-RELATED"/>
    <property type="match status" value="1"/>
</dbReference>
<keyword evidence="9" id="KW-1185">Reference proteome</keyword>
<dbReference type="GO" id="GO:0003993">
    <property type="term" value="F:acid phosphatase activity"/>
    <property type="evidence" value="ECO:0007669"/>
    <property type="project" value="UniProtKB-EC"/>
</dbReference>
<protein>
    <recommendedName>
        <fullName evidence="3">acid phosphatase</fullName>
        <ecNumber evidence="3">3.1.3.2</ecNumber>
    </recommendedName>
</protein>
<name>A0A9J7ESR7_SPOLT</name>
<dbReference type="PANTHER" id="PTHR11567:SF211">
    <property type="entry name" value="PROSTATIC ACID PHOSPHATASE"/>
    <property type="match status" value="1"/>
</dbReference>
<keyword evidence="5" id="KW-0378">Hydrolase</keyword>
<dbReference type="OrthoDB" id="258392at2759"/>
<dbReference type="InterPro" id="IPR050645">
    <property type="entry name" value="Histidine_acid_phosphatase"/>
</dbReference>
<evidence type="ECO:0000256" key="8">
    <source>
        <dbReference type="SAM" id="SignalP"/>
    </source>
</evidence>
<keyword evidence="7" id="KW-0325">Glycoprotein</keyword>
<evidence type="ECO:0000256" key="6">
    <source>
        <dbReference type="ARBA" id="ARBA00023157"/>
    </source>
</evidence>
<evidence type="ECO:0000256" key="5">
    <source>
        <dbReference type="ARBA" id="ARBA00022801"/>
    </source>
</evidence>
<evidence type="ECO:0000256" key="1">
    <source>
        <dbReference type="ARBA" id="ARBA00000032"/>
    </source>
</evidence>
<evidence type="ECO:0000256" key="7">
    <source>
        <dbReference type="ARBA" id="ARBA00023180"/>
    </source>
</evidence>
<dbReference type="Proteomes" id="UP000301870">
    <property type="component" value="Unplaced"/>
</dbReference>
<sequence length="385" mass="42858">MNSAILSVLLISLSGLCYSADSVVDDTELLLTFLIHRHGDRTPIESSLSLSNHADELIEASAKYGYGQLTDVGKRRAYQLGQFIRRRYDEFLSPTFNRSEIYVRSTDSTRAKMTVLTALAAVYPAPADNWSNKINWTPIPYTTVPAKYDFNLATVNCPELLTNVYSAYTITASSIPALAPYQDVLDQWSEISGLNLTQYPIYAYTLNDVYTAQMSLGIPLDDDLAAIYPEIETIAGIALDAMYNSYTSRVLSAGPLLNQFFSVADQVIAGEDVQRVQIYSAHDLNVFAFEGVTRVAVKQGVPKYASAYALELRKVKDTGDYIVVPVYLNTPSEDVITYLEIEECGQRCAYESFRSVTSIYNLEESVWRTECGFSPDMEIDTSSVD</sequence>
<dbReference type="RefSeq" id="XP_022834525.1">
    <property type="nucleotide sequence ID" value="XM_022978757.1"/>
</dbReference>
<dbReference type="CDD" id="cd07061">
    <property type="entry name" value="HP_HAP_like"/>
    <property type="match status" value="1"/>
</dbReference>
<dbReference type="GeneID" id="111362189"/>
<dbReference type="EC" id="3.1.3.2" evidence="3"/>
<reference evidence="10" key="1">
    <citation type="submission" date="2025-08" db="UniProtKB">
        <authorList>
            <consortium name="RefSeq"/>
        </authorList>
    </citation>
    <scope>IDENTIFICATION</scope>
    <source>
        <strain evidence="10">Ishihara</strain>
        <tissue evidence="10">Whole body</tissue>
    </source>
</reference>
<organism evidence="9 10">
    <name type="scientific">Spodoptera litura</name>
    <name type="common">Asian cotton leafworm</name>
    <dbReference type="NCBI Taxonomy" id="69820"/>
    <lineage>
        <taxon>Eukaryota</taxon>
        <taxon>Metazoa</taxon>
        <taxon>Ecdysozoa</taxon>
        <taxon>Arthropoda</taxon>
        <taxon>Hexapoda</taxon>
        <taxon>Insecta</taxon>
        <taxon>Pterygota</taxon>
        <taxon>Neoptera</taxon>
        <taxon>Endopterygota</taxon>
        <taxon>Lepidoptera</taxon>
        <taxon>Glossata</taxon>
        <taxon>Ditrysia</taxon>
        <taxon>Noctuoidea</taxon>
        <taxon>Noctuidae</taxon>
        <taxon>Amphipyrinae</taxon>
        <taxon>Spodoptera</taxon>
    </lineage>
</organism>
<evidence type="ECO:0000313" key="9">
    <source>
        <dbReference type="Proteomes" id="UP000301870"/>
    </source>
</evidence>
<accession>A0A9J7ESR7</accession>
<dbReference type="KEGG" id="sliu:111362189"/>
<proteinExistence type="inferred from homology"/>
<keyword evidence="6" id="KW-1015">Disulfide bond</keyword>
<evidence type="ECO:0000256" key="3">
    <source>
        <dbReference type="ARBA" id="ARBA00012646"/>
    </source>
</evidence>
<keyword evidence="4 8" id="KW-0732">Signal</keyword>
<comment type="similarity">
    <text evidence="2">Belongs to the histidine acid phosphatase family.</text>
</comment>
<evidence type="ECO:0000256" key="2">
    <source>
        <dbReference type="ARBA" id="ARBA00005375"/>
    </source>
</evidence>
<dbReference type="InterPro" id="IPR000560">
    <property type="entry name" value="His_Pase_clade-2"/>
</dbReference>
<dbReference type="Pfam" id="PF00328">
    <property type="entry name" value="His_Phos_2"/>
    <property type="match status" value="1"/>
</dbReference>
<evidence type="ECO:0000313" key="10">
    <source>
        <dbReference type="RefSeq" id="XP_022834525.1"/>
    </source>
</evidence>
<feature type="chain" id="PRO_5039888598" description="acid phosphatase" evidence="8">
    <location>
        <begin position="20"/>
        <end position="385"/>
    </location>
</feature>